<dbReference type="GO" id="GO:0015271">
    <property type="term" value="F:outward rectifier potassium channel activity"/>
    <property type="evidence" value="ECO:0007669"/>
    <property type="project" value="TreeGrafter"/>
</dbReference>
<dbReference type="PANTHER" id="PTHR11003">
    <property type="entry name" value="POTASSIUM CHANNEL, SUBFAMILY K"/>
    <property type="match status" value="1"/>
</dbReference>
<evidence type="ECO:0000256" key="8">
    <source>
        <dbReference type="RuleBase" id="RU003857"/>
    </source>
</evidence>
<feature type="region of interest" description="Disordered" evidence="9">
    <location>
        <begin position="384"/>
        <end position="416"/>
    </location>
</feature>
<dbReference type="OrthoDB" id="297496at2759"/>
<feature type="compositionally biased region" description="Polar residues" evidence="9">
    <location>
        <begin position="228"/>
        <end position="243"/>
    </location>
</feature>
<organism evidence="12 13">
    <name type="scientific">Aphidius gifuensis</name>
    <name type="common">Parasitoid wasp</name>
    <dbReference type="NCBI Taxonomy" id="684658"/>
    <lineage>
        <taxon>Eukaryota</taxon>
        <taxon>Metazoa</taxon>
        <taxon>Ecdysozoa</taxon>
        <taxon>Arthropoda</taxon>
        <taxon>Hexapoda</taxon>
        <taxon>Insecta</taxon>
        <taxon>Pterygota</taxon>
        <taxon>Neoptera</taxon>
        <taxon>Endopterygota</taxon>
        <taxon>Hymenoptera</taxon>
        <taxon>Apocrita</taxon>
        <taxon>Ichneumonoidea</taxon>
        <taxon>Braconidae</taxon>
        <taxon>Aphidiinae</taxon>
        <taxon>Aphidius</taxon>
    </lineage>
</organism>
<evidence type="ECO:0000256" key="5">
    <source>
        <dbReference type="ARBA" id="ARBA00023065"/>
    </source>
</evidence>
<feature type="transmembrane region" description="Helical" evidence="10">
    <location>
        <begin position="498"/>
        <end position="518"/>
    </location>
</feature>
<feature type="compositionally biased region" description="Polar residues" evidence="9">
    <location>
        <begin position="406"/>
        <end position="416"/>
    </location>
</feature>
<feature type="transmembrane region" description="Helical" evidence="10">
    <location>
        <begin position="530"/>
        <end position="549"/>
    </location>
</feature>
<reference evidence="12 13" key="1">
    <citation type="submission" date="2020-08" db="EMBL/GenBank/DDBJ databases">
        <title>Aphidius gifuensis genome sequencing and assembly.</title>
        <authorList>
            <person name="Du Z."/>
        </authorList>
    </citation>
    <scope>NUCLEOTIDE SEQUENCE [LARGE SCALE GENOMIC DNA]</scope>
    <source>
        <strain evidence="12">YNYX2018</strain>
        <tissue evidence="12">Adults</tissue>
    </source>
</reference>
<dbReference type="PRINTS" id="PR01333">
    <property type="entry name" value="2POREKCHANEL"/>
</dbReference>
<evidence type="ECO:0000256" key="2">
    <source>
        <dbReference type="ARBA" id="ARBA00022448"/>
    </source>
</evidence>
<comment type="subcellular location">
    <subcellularLocation>
        <location evidence="1">Membrane</location>
        <topology evidence="1">Multi-pass membrane protein</topology>
    </subcellularLocation>
</comment>
<feature type="domain" description="Potassium channel" evidence="11">
    <location>
        <begin position="506"/>
        <end position="585"/>
    </location>
</feature>
<evidence type="ECO:0000256" key="4">
    <source>
        <dbReference type="ARBA" id="ARBA00022989"/>
    </source>
</evidence>
<dbReference type="Pfam" id="PF07885">
    <property type="entry name" value="Ion_trans_2"/>
    <property type="match status" value="2"/>
</dbReference>
<proteinExistence type="inferred from homology"/>
<evidence type="ECO:0000256" key="10">
    <source>
        <dbReference type="SAM" id="Phobius"/>
    </source>
</evidence>
<dbReference type="Proteomes" id="UP000639338">
    <property type="component" value="Unassembled WGS sequence"/>
</dbReference>
<comment type="similarity">
    <text evidence="8">Belongs to the two pore domain potassium channel (TC 1.A.1.8) family.</text>
</comment>
<keyword evidence="3 8" id="KW-0812">Transmembrane</keyword>
<evidence type="ECO:0000256" key="6">
    <source>
        <dbReference type="ARBA" id="ARBA00023136"/>
    </source>
</evidence>
<keyword evidence="4 10" id="KW-1133">Transmembrane helix</keyword>
<feature type="transmembrane region" description="Helical" evidence="10">
    <location>
        <begin position="561"/>
        <end position="584"/>
    </location>
</feature>
<keyword evidence="2 8" id="KW-0813">Transport</keyword>
<accession>A0A834XXU6</accession>
<dbReference type="GO" id="GO:0030322">
    <property type="term" value="P:stabilization of membrane potential"/>
    <property type="evidence" value="ECO:0007669"/>
    <property type="project" value="TreeGrafter"/>
</dbReference>
<keyword evidence="5 8" id="KW-0406">Ion transport</keyword>
<dbReference type="GO" id="GO:0005886">
    <property type="term" value="C:plasma membrane"/>
    <property type="evidence" value="ECO:0007669"/>
    <property type="project" value="TreeGrafter"/>
</dbReference>
<dbReference type="InterPro" id="IPR003280">
    <property type="entry name" value="2pore_dom_K_chnl"/>
</dbReference>
<gene>
    <name evidence="12" type="ORF">HCN44_004313</name>
</gene>
<feature type="transmembrane region" description="Helical" evidence="10">
    <location>
        <begin position="158"/>
        <end position="178"/>
    </location>
</feature>
<sequence length="587" mass="67248">MMDMGDIEIEQKPPSKCMTFLGMMWKFFKCIFSHVTLVSLVVAYCVFGAYAFERLESEHEKDVKKSIKYVRNNITEKLWTKTKEFEILDDRFWINSTVEILREFETNLLRKMKKEGWDGSEDLNNIQWTFAGALFYSIIVITTIGYGHISPKTQNGKVVTIFYAILGIPLMLLCLSNIGDVMASSFRFLYWKICCYVCTRPPKPRRVRSNIPRGYSVRQVSGRGHGRSGTSLRRSVRTSQRSADSALGLSESMTRSTDIDYRYQQRRYDVDTHLNDPRVSYTTRSTLPSMASPRNLHLTAPSRHTYDYRVAASTSPRLGGNKSGKLNTGGGTISGATQSLDRRLFVAQNDVDKTPVLFNKYAIAEADFNGREIPRDKREFLDDYGGNRRLPTTGSDYATLPRLGQPRNNQRCHSVEPRSSNYDKNIYLDTPRPRKIPVIVPRRLRSNHNYIPRSHRKEAPSPRIMSPMGFAVHRQVYADDIDYDDYSTPVEDQTIKPVPIWLCVFLVVSYILAGAVLFNSWEHWNFLDSAYFCFITLTTIGFGDFVPAHRLESDVWDSPHMGIVLCSLYLLFGIALLAMSFNLVQEE</sequence>
<dbReference type="EMBL" id="JACMRX010000002">
    <property type="protein sequence ID" value="KAF7994841.1"/>
    <property type="molecule type" value="Genomic_DNA"/>
</dbReference>
<name>A0A834XXU6_APHGI</name>
<comment type="caution">
    <text evidence="12">The sequence shown here is derived from an EMBL/GenBank/DDBJ whole genome shotgun (WGS) entry which is preliminary data.</text>
</comment>
<feature type="domain" description="Potassium channel" evidence="11">
    <location>
        <begin position="127"/>
        <end position="182"/>
    </location>
</feature>
<keyword evidence="6 10" id="KW-0472">Membrane</keyword>
<evidence type="ECO:0000256" key="9">
    <source>
        <dbReference type="SAM" id="MobiDB-lite"/>
    </source>
</evidence>
<dbReference type="InterPro" id="IPR013099">
    <property type="entry name" value="K_chnl_dom"/>
</dbReference>
<evidence type="ECO:0000313" key="13">
    <source>
        <dbReference type="Proteomes" id="UP000639338"/>
    </source>
</evidence>
<evidence type="ECO:0000256" key="1">
    <source>
        <dbReference type="ARBA" id="ARBA00004141"/>
    </source>
</evidence>
<evidence type="ECO:0000259" key="11">
    <source>
        <dbReference type="Pfam" id="PF07885"/>
    </source>
</evidence>
<protein>
    <recommendedName>
        <fullName evidence="11">Potassium channel domain-containing protein</fullName>
    </recommendedName>
</protein>
<keyword evidence="13" id="KW-1185">Reference proteome</keyword>
<dbReference type="GO" id="GO:0022841">
    <property type="term" value="F:potassium ion leak channel activity"/>
    <property type="evidence" value="ECO:0007669"/>
    <property type="project" value="TreeGrafter"/>
</dbReference>
<feature type="transmembrane region" description="Helical" evidence="10">
    <location>
        <begin position="31"/>
        <end position="52"/>
    </location>
</feature>
<dbReference type="AlphaFoldDB" id="A0A834XXU6"/>
<dbReference type="SUPFAM" id="SSF81324">
    <property type="entry name" value="Voltage-gated potassium channels"/>
    <property type="match status" value="2"/>
</dbReference>
<keyword evidence="7 8" id="KW-0407">Ion channel</keyword>
<feature type="region of interest" description="Disordered" evidence="9">
    <location>
        <begin position="207"/>
        <end position="250"/>
    </location>
</feature>
<evidence type="ECO:0000313" key="12">
    <source>
        <dbReference type="EMBL" id="KAF7994841.1"/>
    </source>
</evidence>
<evidence type="ECO:0000256" key="7">
    <source>
        <dbReference type="ARBA" id="ARBA00023303"/>
    </source>
</evidence>
<dbReference type="Gene3D" id="1.10.287.70">
    <property type="match status" value="2"/>
</dbReference>
<feature type="transmembrane region" description="Helical" evidence="10">
    <location>
        <begin position="126"/>
        <end position="146"/>
    </location>
</feature>
<evidence type="ECO:0000256" key="3">
    <source>
        <dbReference type="ARBA" id="ARBA00022692"/>
    </source>
</evidence>
<dbReference type="PANTHER" id="PTHR11003:SF334">
    <property type="entry name" value="FI03418P"/>
    <property type="match status" value="1"/>
</dbReference>